<accession>A0ABQ5IDZ7</accession>
<dbReference type="EMBL" id="BQNB010020652">
    <property type="protein sequence ID" value="GJT98200.1"/>
    <property type="molecule type" value="Genomic_DNA"/>
</dbReference>
<reference evidence="1" key="2">
    <citation type="submission" date="2022-01" db="EMBL/GenBank/DDBJ databases">
        <authorList>
            <person name="Yamashiro T."/>
            <person name="Shiraishi A."/>
            <person name="Satake H."/>
            <person name="Nakayama K."/>
        </authorList>
    </citation>
    <scope>NUCLEOTIDE SEQUENCE</scope>
</reference>
<proteinExistence type="predicted"/>
<dbReference type="Proteomes" id="UP001151760">
    <property type="component" value="Unassembled WGS sequence"/>
</dbReference>
<keyword evidence="2" id="KW-1185">Reference proteome</keyword>
<name>A0ABQ5IDZ7_9ASTR</name>
<protein>
    <submittedName>
        <fullName evidence="1">Uncharacterized protein</fullName>
    </submittedName>
</protein>
<evidence type="ECO:0000313" key="2">
    <source>
        <dbReference type="Proteomes" id="UP001151760"/>
    </source>
</evidence>
<organism evidence="1 2">
    <name type="scientific">Tanacetum coccineum</name>
    <dbReference type="NCBI Taxonomy" id="301880"/>
    <lineage>
        <taxon>Eukaryota</taxon>
        <taxon>Viridiplantae</taxon>
        <taxon>Streptophyta</taxon>
        <taxon>Embryophyta</taxon>
        <taxon>Tracheophyta</taxon>
        <taxon>Spermatophyta</taxon>
        <taxon>Magnoliopsida</taxon>
        <taxon>eudicotyledons</taxon>
        <taxon>Gunneridae</taxon>
        <taxon>Pentapetalae</taxon>
        <taxon>asterids</taxon>
        <taxon>campanulids</taxon>
        <taxon>Asterales</taxon>
        <taxon>Asteraceae</taxon>
        <taxon>Asteroideae</taxon>
        <taxon>Anthemideae</taxon>
        <taxon>Anthemidinae</taxon>
        <taxon>Tanacetum</taxon>
    </lineage>
</organism>
<sequence length="203" mass="23708">MERTGPRFVYHLGRGYVLLLVLGTRSERARLLLPLDRLEVLGQTMVLLPPWIGRGKIFRRDTERYVGYGITDTWDEMLEDMPWPALMHKIMDEQTERKLMVGRLNMLYRDRRAHARTSLLMEKEARMSQEAWVRSMDASDLAHSEIMSLRTTILGQQAVITELQAADRRRQAAITELLAADRRKQAQFIEALKLLKRLQTQMT</sequence>
<evidence type="ECO:0000313" key="1">
    <source>
        <dbReference type="EMBL" id="GJT98200.1"/>
    </source>
</evidence>
<gene>
    <name evidence="1" type="ORF">Tco_1093718</name>
</gene>
<reference evidence="1" key="1">
    <citation type="journal article" date="2022" name="Int. J. Mol. Sci.">
        <title>Draft Genome of Tanacetum Coccineum: Genomic Comparison of Closely Related Tanacetum-Family Plants.</title>
        <authorList>
            <person name="Yamashiro T."/>
            <person name="Shiraishi A."/>
            <person name="Nakayama K."/>
            <person name="Satake H."/>
        </authorList>
    </citation>
    <scope>NUCLEOTIDE SEQUENCE</scope>
</reference>
<comment type="caution">
    <text evidence="1">The sequence shown here is derived from an EMBL/GenBank/DDBJ whole genome shotgun (WGS) entry which is preliminary data.</text>
</comment>